<evidence type="ECO:0000313" key="1">
    <source>
        <dbReference type="EMBL" id="CAA9330030.1"/>
    </source>
</evidence>
<accession>A0A6J4LEJ8</accession>
<name>A0A6J4LEJ8_9ACTN</name>
<proteinExistence type="predicted"/>
<dbReference type="AlphaFoldDB" id="A0A6J4LEJ8"/>
<organism evidence="1">
    <name type="scientific">uncultured Nocardioidaceae bacterium</name>
    <dbReference type="NCBI Taxonomy" id="253824"/>
    <lineage>
        <taxon>Bacteria</taxon>
        <taxon>Bacillati</taxon>
        <taxon>Actinomycetota</taxon>
        <taxon>Actinomycetes</taxon>
        <taxon>Propionibacteriales</taxon>
        <taxon>Nocardioidaceae</taxon>
        <taxon>environmental samples</taxon>
    </lineage>
</organism>
<dbReference type="PROSITE" id="PS51257">
    <property type="entry name" value="PROKAR_LIPOPROTEIN"/>
    <property type="match status" value="1"/>
</dbReference>
<protein>
    <submittedName>
        <fullName evidence="1">Uncharacterized protein</fullName>
    </submittedName>
</protein>
<gene>
    <name evidence="1" type="ORF">AVDCRST_MAG46-1365</name>
</gene>
<reference evidence="1" key="1">
    <citation type="submission" date="2020-02" db="EMBL/GenBank/DDBJ databases">
        <authorList>
            <person name="Meier V. D."/>
        </authorList>
    </citation>
    <scope>NUCLEOTIDE SEQUENCE</scope>
    <source>
        <strain evidence="1">AVDCRST_MAG46</strain>
    </source>
</reference>
<sequence length="40" mass="4372">MRAGQFSPLVTVSAGSCPLKRPHLRMICSVILARDSYGPR</sequence>
<dbReference type="EMBL" id="CADCUD010000087">
    <property type="protein sequence ID" value="CAA9330030.1"/>
    <property type="molecule type" value="Genomic_DNA"/>
</dbReference>